<evidence type="ECO:0000313" key="1">
    <source>
        <dbReference type="EMBL" id="JAH72768.1"/>
    </source>
</evidence>
<reference evidence="1" key="1">
    <citation type="submission" date="2014-11" db="EMBL/GenBank/DDBJ databases">
        <authorList>
            <person name="Amaro Gonzalez C."/>
        </authorList>
    </citation>
    <scope>NUCLEOTIDE SEQUENCE</scope>
</reference>
<accession>A0A0E9V6C3</accession>
<name>A0A0E9V6C3_ANGAN</name>
<protein>
    <submittedName>
        <fullName evidence="1">Uncharacterized protein</fullName>
    </submittedName>
</protein>
<dbReference type="AlphaFoldDB" id="A0A0E9V6C3"/>
<proteinExistence type="predicted"/>
<organism evidence="1">
    <name type="scientific">Anguilla anguilla</name>
    <name type="common">European freshwater eel</name>
    <name type="synonym">Muraena anguilla</name>
    <dbReference type="NCBI Taxonomy" id="7936"/>
    <lineage>
        <taxon>Eukaryota</taxon>
        <taxon>Metazoa</taxon>
        <taxon>Chordata</taxon>
        <taxon>Craniata</taxon>
        <taxon>Vertebrata</taxon>
        <taxon>Euteleostomi</taxon>
        <taxon>Actinopterygii</taxon>
        <taxon>Neopterygii</taxon>
        <taxon>Teleostei</taxon>
        <taxon>Anguilliformes</taxon>
        <taxon>Anguillidae</taxon>
        <taxon>Anguilla</taxon>
    </lineage>
</organism>
<dbReference type="EMBL" id="GBXM01035809">
    <property type="protein sequence ID" value="JAH72768.1"/>
    <property type="molecule type" value="Transcribed_RNA"/>
</dbReference>
<sequence>MMSLDDALFSSLRLLTARSYLSSCPCSCVSHSRVVHVPWSGRVPKASCRSS</sequence>
<reference evidence="1" key="2">
    <citation type="journal article" date="2015" name="Fish Shellfish Immunol.">
        <title>Early steps in the European eel (Anguilla anguilla)-Vibrio vulnificus interaction in the gills: Role of the RtxA13 toxin.</title>
        <authorList>
            <person name="Callol A."/>
            <person name="Pajuelo D."/>
            <person name="Ebbesson L."/>
            <person name="Teles M."/>
            <person name="MacKenzie S."/>
            <person name="Amaro C."/>
        </authorList>
    </citation>
    <scope>NUCLEOTIDE SEQUENCE</scope>
</reference>